<evidence type="ECO:0000313" key="3">
    <source>
        <dbReference type="Proteomes" id="UP001597533"/>
    </source>
</evidence>
<sequence length="230" mass="26693">MHINLYSLAFFGLIDASYIFSVLELLIVPTITIYYLIYNKNKTKLFTLFLLCYAIADILHLLDSDSDSDLLYFLCNSLYVSAYLILLIQIVKTLNFRVIMKRFLIQTIVLLALVTYLFVVLCSIIDPIIFETKFLDMVRFTEHIYNLVLLLLLAVSFLNYLEKDTRKSLLLFIGCLAISNSEFILIGYYYLSDLELLSYLASALNILAFVMFYMQSNLDVDRKKDTKVFA</sequence>
<feature type="transmembrane region" description="Helical" evidence="1">
    <location>
        <begin position="196"/>
        <end position="214"/>
    </location>
</feature>
<protein>
    <recommendedName>
        <fullName evidence="4">YhhN-like protein</fullName>
    </recommendedName>
</protein>
<organism evidence="2 3">
    <name type="scientific">Lacinutrix iliipiscaria</name>
    <dbReference type="NCBI Taxonomy" id="1230532"/>
    <lineage>
        <taxon>Bacteria</taxon>
        <taxon>Pseudomonadati</taxon>
        <taxon>Bacteroidota</taxon>
        <taxon>Flavobacteriia</taxon>
        <taxon>Flavobacteriales</taxon>
        <taxon>Flavobacteriaceae</taxon>
        <taxon>Lacinutrix</taxon>
    </lineage>
</organism>
<dbReference type="EMBL" id="JBHUOV010000002">
    <property type="protein sequence ID" value="MFD2823896.1"/>
    <property type="molecule type" value="Genomic_DNA"/>
</dbReference>
<evidence type="ECO:0008006" key="4">
    <source>
        <dbReference type="Google" id="ProtNLM"/>
    </source>
</evidence>
<proteinExistence type="predicted"/>
<keyword evidence="3" id="KW-1185">Reference proteome</keyword>
<accession>A0ABW5WR25</accession>
<feature type="transmembrane region" description="Helical" evidence="1">
    <location>
        <begin position="168"/>
        <end position="190"/>
    </location>
</feature>
<feature type="transmembrane region" description="Helical" evidence="1">
    <location>
        <begin position="16"/>
        <end position="38"/>
    </location>
</feature>
<keyword evidence="1" id="KW-1133">Transmembrane helix</keyword>
<comment type="caution">
    <text evidence="2">The sequence shown here is derived from an EMBL/GenBank/DDBJ whole genome shotgun (WGS) entry which is preliminary data.</text>
</comment>
<evidence type="ECO:0000313" key="2">
    <source>
        <dbReference type="EMBL" id="MFD2823896.1"/>
    </source>
</evidence>
<dbReference type="RefSeq" id="WP_183488186.1">
    <property type="nucleotide sequence ID" value="NZ_JBHUOV010000002.1"/>
</dbReference>
<feature type="transmembrane region" description="Helical" evidence="1">
    <location>
        <begin position="103"/>
        <end position="129"/>
    </location>
</feature>
<keyword evidence="1" id="KW-0472">Membrane</keyword>
<evidence type="ECO:0000256" key="1">
    <source>
        <dbReference type="SAM" id="Phobius"/>
    </source>
</evidence>
<keyword evidence="1" id="KW-0812">Transmembrane</keyword>
<feature type="transmembrane region" description="Helical" evidence="1">
    <location>
        <begin position="144"/>
        <end position="161"/>
    </location>
</feature>
<dbReference type="Proteomes" id="UP001597533">
    <property type="component" value="Unassembled WGS sequence"/>
</dbReference>
<feature type="transmembrane region" description="Helical" evidence="1">
    <location>
        <begin position="45"/>
        <end position="64"/>
    </location>
</feature>
<reference evidence="3" key="1">
    <citation type="journal article" date="2019" name="Int. J. Syst. Evol. Microbiol.">
        <title>The Global Catalogue of Microorganisms (GCM) 10K type strain sequencing project: providing services to taxonomists for standard genome sequencing and annotation.</title>
        <authorList>
            <consortium name="The Broad Institute Genomics Platform"/>
            <consortium name="The Broad Institute Genome Sequencing Center for Infectious Disease"/>
            <person name="Wu L."/>
            <person name="Ma J."/>
        </authorList>
    </citation>
    <scope>NUCLEOTIDE SEQUENCE [LARGE SCALE GENOMIC DNA]</scope>
    <source>
        <strain evidence="3">KCTC 32141</strain>
    </source>
</reference>
<name>A0ABW5WR25_9FLAO</name>
<gene>
    <name evidence="2" type="ORF">ACFS5M_09460</name>
</gene>
<feature type="transmembrane region" description="Helical" evidence="1">
    <location>
        <begin position="70"/>
        <end position="91"/>
    </location>
</feature>